<dbReference type="AlphaFoldDB" id="A0A915EDG6"/>
<sequence>MEEEDEEVEEPNTIPEEAVEDVVKGSEMQEEKSEEQVEESRSDVEDNLADNEASKEDQQVIAAVMSHLKRKRRADDLTRAFLKLSGINPKVARLLQATEQQHQTKKTPNMPSNLCALTTEPLKQPVASTKPLLNQ</sequence>
<evidence type="ECO:0000256" key="1">
    <source>
        <dbReference type="SAM" id="MobiDB-lite"/>
    </source>
</evidence>
<dbReference type="WBParaSite" id="jg4962">
    <property type="protein sequence ID" value="jg4962"/>
    <property type="gene ID" value="jg4962"/>
</dbReference>
<feature type="compositionally biased region" description="Basic and acidic residues" evidence="1">
    <location>
        <begin position="21"/>
        <end position="44"/>
    </location>
</feature>
<dbReference type="Proteomes" id="UP000887574">
    <property type="component" value="Unplaced"/>
</dbReference>
<reference evidence="3" key="1">
    <citation type="submission" date="2022-11" db="UniProtKB">
        <authorList>
            <consortium name="WormBaseParasite"/>
        </authorList>
    </citation>
    <scope>IDENTIFICATION</scope>
</reference>
<protein>
    <submittedName>
        <fullName evidence="3">Uncharacterized protein</fullName>
    </submittedName>
</protein>
<feature type="compositionally biased region" description="Acidic residues" evidence="1">
    <location>
        <begin position="1"/>
        <end position="10"/>
    </location>
</feature>
<proteinExistence type="predicted"/>
<accession>A0A915EDG6</accession>
<feature type="region of interest" description="Disordered" evidence="1">
    <location>
        <begin position="1"/>
        <end position="58"/>
    </location>
</feature>
<organism evidence="2 3">
    <name type="scientific">Ditylenchus dipsaci</name>
    <dbReference type="NCBI Taxonomy" id="166011"/>
    <lineage>
        <taxon>Eukaryota</taxon>
        <taxon>Metazoa</taxon>
        <taxon>Ecdysozoa</taxon>
        <taxon>Nematoda</taxon>
        <taxon>Chromadorea</taxon>
        <taxon>Rhabditida</taxon>
        <taxon>Tylenchina</taxon>
        <taxon>Tylenchomorpha</taxon>
        <taxon>Sphaerularioidea</taxon>
        <taxon>Anguinidae</taxon>
        <taxon>Anguininae</taxon>
        <taxon>Ditylenchus</taxon>
    </lineage>
</organism>
<evidence type="ECO:0000313" key="3">
    <source>
        <dbReference type="WBParaSite" id="jg4962"/>
    </source>
</evidence>
<name>A0A915EDG6_9BILA</name>
<keyword evidence="2" id="KW-1185">Reference proteome</keyword>
<evidence type="ECO:0000313" key="2">
    <source>
        <dbReference type="Proteomes" id="UP000887574"/>
    </source>
</evidence>
<feature type="compositionally biased region" description="Polar residues" evidence="1">
    <location>
        <begin position="98"/>
        <end position="116"/>
    </location>
</feature>
<feature type="region of interest" description="Disordered" evidence="1">
    <location>
        <begin position="98"/>
        <end position="135"/>
    </location>
</feature>